<comment type="similarity">
    <text evidence="3 14">Belongs to the class I-like SAM-binding methyltransferase superfamily. RsmB/NOP family.</text>
</comment>
<name>A0A975SQU2_9RHOO</name>
<feature type="binding site" evidence="14">
    <location>
        <position position="295"/>
    </location>
    <ligand>
        <name>S-adenosyl-L-methionine</name>
        <dbReference type="ChEBI" id="CHEBI:59789"/>
    </ligand>
</feature>
<dbReference type="PROSITE" id="PS01153">
    <property type="entry name" value="NOL1_NOP2_SUN"/>
    <property type="match status" value="1"/>
</dbReference>
<dbReference type="InterPro" id="IPR006027">
    <property type="entry name" value="NusB_RsmB_TIM44"/>
</dbReference>
<dbReference type="RefSeq" id="WP_216130646.1">
    <property type="nucleotide sequence ID" value="NZ_CP064782.1"/>
</dbReference>
<keyword evidence="7 14" id="KW-0489">Methyltransferase</keyword>
<reference evidence="16" key="1">
    <citation type="submission" date="2020-11" db="EMBL/GenBank/DDBJ databases">
        <title>Azospira inquinata sp. nov.</title>
        <authorList>
            <person name="Moe W.M."/>
            <person name="Mikes M.C."/>
        </authorList>
    </citation>
    <scope>NUCLEOTIDE SEQUENCE</scope>
    <source>
        <strain evidence="16">Azo-3</strain>
    </source>
</reference>
<evidence type="ECO:0000313" key="17">
    <source>
        <dbReference type="Proteomes" id="UP000683428"/>
    </source>
</evidence>
<dbReference type="InterPro" id="IPR001678">
    <property type="entry name" value="MeTrfase_RsmB-F_NOP2_dom"/>
</dbReference>
<feature type="binding site" evidence="14">
    <location>
        <position position="314"/>
    </location>
    <ligand>
        <name>S-adenosyl-L-methionine</name>
        <dbReference type="ChEBI" id="CHEBI:59789"/>
    </ligand>
</feature>
<keyword evidence="17" id="KW-1185">Reference proteome</keyword>
<feature type="binding site" evidence="14">
    <location>
        <position position="268"/>
    </location>
    <ligand>
        <name>S-adenosyl-L-methionine</name>
        <dbReference type="ChEBI" id="CHEBI:59789"/>
    </ligand>
</feature>
<evidence type="ECO:0000256" key="1">
    <source>
        <dbReference type="ARBA" id="ARBA00002724"/>
    </source>
</evidence>
<comment type="function">
    <text evidence="1">Specifically methylates the cytosine at position 967 (m5C967) of 16S rRNA.</text>
</comment>
<dbReference type="NCBIfam" id="TIGR00563">
    <property type="entry name" value="rsmB"/>
    <property type="match status" value="1"/>
</dbReference>
<dbReference type="InterPro" id="IPR023267">
    <property type="entry name" value="RCMT"/>
</dbReference>
<dbReference type="InterPro" id="IPR004573">
    <property type="entry name" value="rRNA_ssu_MeTfrase_B"/>
</dbReference>
<proteinExistence type="inferred from homology"/>
<evidence type="ECO:0000313" key="16">
    <source>
        <dbReference type="EMBL" id="QWT50300.1"/>
    </source>
</evidence>
<keyword evidence="8 14" id="KW-0808">Transferase</keyword>
<accession>A0A975SQU2</accession>
<evidence type="ECO:0000256" key="2">
    <source>
        <dbReference type="ARBA" id="ARBA00004496"/>
    </source>
</evidence>
<keyword evidence="6" id="KW-0698">rRNA processing</keyword>
<dbReference type="AlphaFoldDB" id="A0A975SQU2"/>
<dbReference type="CDD" id="cd02440">
    <property type="entry name" value="AdoMet_MTases"/>
    <property type="match status" value="1"/>
</dbReference>
<keyword evidence="10 14" id="KW-0694">RNA-binding</keyword>
<gene>
    <name evidence="16" type="primary">rsmB</name>
    <name evidence="16" type="ORF">Azoinq_06865</name>
</gene>
<evidence type="ECO:0000256" key="10">
    <source>
        <dbReference type="ARBA" id="ARBA00022884"/>
    </source>
</evidence>
<evidence type="ECO:0000259" key="15">
    <source>
        <dbReference type="PROSITE" id="PS51686"/>
    </source>
</evidence>
<dbReference type="FunFam" id="3.30.70.1170:FF:000002">
    <property type="entry name" value="Ribosomal RNA small subunit methyltransferase B"/>
    <property type="match status" value="1"/>
</dbReference>
<dbReference type="PROSITE" id="PS51686">
    <property type="entry name" value="SAM_MT_RSMB_NOP"/>
    <property type="match status" value="1"/>
</dbReference>
<dbReference type="EC" id="2.1.1.176" evidence="4"/>
<evidence type="ECO:0000256" key="3">
    <source>
        <dbReference type="ARBA" id="ARBA00007494"/>
    </source>
</evidence>
<dbReference type="EMBL" id="CP064782">
    <property type="protein sequence ID" value="QWT50300.1"/>
    <property type="molecule type" value="Genomic_DNA"/>
</dbReference>
<evidence type="ECO:0000256" key="6">
    <source>
        <dbReference type="ARBA" id="ARBA00022552"/>
    </source>
</evidence>
<dbReference type="InterPro" id="IPR049560">
    <property type="entry name" value="MeTrfase_RsmB-F_NOP2_cat"/>
</dbReference>
<evidence type="ECO:0000256" key="8">
    <source>
        <dbReference type="ARBA" id="ARBA00022679"/>
    </source>
</evidence>
<dbReference type="KEGG" id="aiq:Azoinq_06865"/>
<dbReference type="GO" id="GO:0006355">
    <property type="term" value="P:regulation of DNA-templated transcription"/>
    <property type="evidence" value="ECO:0007669"/>
    <property type="project" value="InterPro"/>
</dbReference>
<evidence type="ECO:0000256" key="9">
    <source>
        <dbReference type="ARBA" id="ARBA00022691"/>
    </source>
</evidence>
<feature type="active site" description="Nucleophile" evidence="14">
    <location>
        <position position="367"/>
    </location>
</feature>
<evidence type="ECO:0000256" key="4">
    <source>
        <dbReference type="ARBA" id="ARBA00012140"/>
    </source>
</evidence>
<comment type="subcellular location">
    <subcellularLocation>
        <location evidence="2">Cytoplasm</location>
    </subcellularLocation>
</comment>
<feature type="binding site" evidence="14">
    <location>
        <begin position="246"/>
        <end position="252"/>
    </location>
    <ligand>
        <name>S-adenosyl-L-methionine</name>
        <dbReference type="ChEBI" id="CHEBI:59789"/>
    </ligand>
</feature>
<evidence type="ECO:0000256" key="14">
    <source>
        <dbReference type="PROSITE-ProRule" id="PRU01023"/>
    </source>
</evidence>
<dbReference type="PANTHER" id="PTHR22807">
    <property type="entry name" value="NOP2 YEAST -RELATED NOL1/NOP2/FMU SUN DOMAIN-CONTAINING"/>
    <property type="match status" value="1"/>
</dbReference>
<keyword evidence="5" id="KW-0963">Cytoplasm</keyword>
<comment type="catalytic activity">
    <reaction evidence="13">
        <text>cytidine(967) in 16S rRNA + S-adenosyl-L-methionine = 5-methylcytidine(967) in 16S rRNA + S-adenosyl-L-homocysteine + H(+)</text>
        <dbReference type="Rhea" id="RHEA:42748"/>
        <dbReference type="Rhea" id="RHEA-COMP:10219"/>
        <dbReference type="Rhea" id="RHEA-COMP:10220"/>
        <dbReference type="ChEBI" id="CHEBI:15378"/>
        <dbReference type="ChEBI" id="CHEBI:57856"/>
        <dbReference type="ChEBI" id="CHEBI:59789"/>
        <dbReference type="ChEBI" id="CHEBI:74483"/>
        <dbReference type="ChEBI" id="CHEBI:82748"/>
        <dbReference type="EC" id="2.1.1.176"/>
    </reaction>
</comment>
<organism evidence="16 17">
    <name type="scientific">Azospira inquinata</name>
    <dbReference type="NCBI Taxonomy" id="2785627"/>
    <lineage>
        <taxon>Bacteria</taxon>
        <taxon>Pseudomonadati</taxon>
        <taxon>Pseudomonadota</taxon>
        <taxon>Betaproteobacteria</taxon>
        <taxon>Rhodocyclales</taxon>
        <taxon>Rhodocyclaceae</taxon>
        <taxon>Azospira</taxon>
    </lineage>
</organism>
<protein>
    <recommendedName>
        <fullName evidence="4">16S rRNA (cytosine(967)-C(5))-methyltransferase</fullName>
        <ecNumber evidence="4">2.1.1.176</ecNumber>
    </recommendedName>
    <alternativeName>
        <fullName evidence="11">16S rRNA m5C967 methyltransferase</fullName>
    </alternativeName>
    <alternativeName>
        <fullName evidence="12">rRNA (cytosine-C(5)-)-methyltransferase RsmB</fullName>
    </alternativeName>
</protein>
<dbReference type="InterPro" id="IPR054728">
    <property type="entry name" value="RsmB-like_ferredoxin"/>
</dbReference>
<dbReference type="GO" id="GO:0003723">
    <property type="term" value="F:RNA binding"/>
    <property type="evidence" value="ECO:0007669"/>
    <property type="project" value="UniProtKB-UniRule"/>
</dbReference>
<dbReference type="Pfam" id="PF22458">
    <property type="entry name" value="RsmF-B_ferredox"/>
    <property type="match status" value="1"/>
</dbReference>
<sequence>MALALYLAAGLVNQVRQGRSLTDALAAEQRLDTAMRAQLQDLCFGCLRRYGWGEGLLAQLLRQPLKDGDLHSLLLVALYRLESRSDIGFTVVDQAVEAAAYLAGGKFKGLVNGVLRNYLRRREALLQGLTDNPEAASWVPQWWREKLVQAYPDQWPAVVEACRLPPPMALRVNLRHIERDAYLKLLQEQGLAATPLGSVGLRLEKPVAVTALPHFSEGWVSVQDGGAQRAAPYLDLEDGLKVLDACAAPGGKSAHILEKARVDLLCLDIAPARCQRIGENLQRLGLTGARVKVGDGADPRGWWDGHPFDRILADVPCSASGVVRRHPDIKWLRRSRDIPKLVKLQRQILEALWSCLAPGGKLLYATCSLFPEENTRQIAAFVDRHPDALRVPLPGEAEGVTEIQLLPRTDGDGHDGFYYALLQKRP</sequence>
<keyword evidence="9 14" id="KW-0949">S-adenosyl-L-methionine</keyword>
<dbReference type="GO" id="GO:0008649">
    <property type="term" value="F:rRNA methyltransferase activity"/>
    <property type="evidence" value="ECO:0007669"/>
    <property type="project" value="InterPro"/>
</dbReference>
<dbReference type="GO" id="GO:0005737">
    <property type="term" value="C:cytoplasm"/>
    <property type="evidence" value="ECO:0007669"/>
    <property type="project" value="UniProtKB-SubCell"/>
</dbReference>
<evidence type="ECO:0000256" key="12">
    <source>
        <dbReference type="ARBA" id="ARBA00031088"/>
    </source>
</evidence>
<dbReference type="NCBIfam" id="NF008149">
    <property type="entry name" value="PRK10901.1"/>
    <property type="match status" value="1"/>
</dbReference>
<evidence type="ECO:0000256" key="11">
    <source>
        <dbReference type="ARBA" id="ARBA00030399"/>
    </source>
</evidence>
<dbReference type="FunFam" id="3.40.50.150:FF:000022">
    <property type="entry name" value="Ribosomal RNA small subunit methyltransferase B"/>
    <property type="match status" value="1"/>
</dbReference>
<evidence type="ECO:0000256" key="7">
    <source>
        <dbReference type="ARBA" id="ARBA00022603"/>
    </source>
</evidence>
<dbReference type="InterPro" id="IPR018314">
    <property type="entry name" value="RsmB/NOL1/NOP2-like_CS"/>
</dbReference>
<dbReference type="PANTHER" id="PTHR22807:SF61">
    <property type="entry name" value="NOL1_NOP2_SUN FAMILY PROTEIN _ ANTITERMINATION NUSB DOMAIN-CONTAINING PROTEIN"/>
    <property type="match status" value="1"/>
</dbReference>
<dbReference type="Pfam" id="PF01029">
    <property type="entry name" value="NusB"/>
    <property type="match status" value="1"/>
</dbReference>
<feature type="domain" description="SAM-dependent MTase RsmB/NOP-type" evidence="15">
    <location>
        <begin position="158"/>
        <end position="425"/>
    </location>
</feature>
<dbReference type="Proteomes" id="UP000683428">
    <property type="component" value="Chromosome"/>
</dbReference>
<dbReference type="Pfam" id="PF01189">
    <property type="entry name" value="Methyltr_RsmB-F"/>
    <property type="match status" value="1"/>
</dbReference>
<evidence type="ECO:0000256" key="5">
    <source>
        <dbReference type="ARBA" id="ARBA00022490"/>
    </source>
</evidence>
<evidence type="ECO:0000256" key="13">
    <source>
        <dbReference type="ARBA" id="ARBA00047283"/>
    </source>
</evidence>